<dbReference type="InterPro" id="IPR007475">
    <property type="entry name" value="UbiK"/>
</dbReference>
<dbReference type="PANTHER" id="PTHR38040:SF1">
    <property type="entry name" value="UBIQUINONE BIOSYNTHESIS ACCESSORY FACTOR UBIK"/>
    <property type="match status" value="1"/>
</dbReference>
<comment type="similarity">
    <text evidence="1">Belongs to the UbiK family.</text>
</comment>
<protein>
    <recommendedName>
        <fullName evidence="1">Ubiquinone biosynthesis accessory factor UbiK</fullName>
    </recommendedName>
</protein>
<dbReference type="RefSeq" id="WP_306307951.1">
    <property type="nucleotide sequence ID" value="NZ_BHVV01000001.1"/>
</dbReference>
<evidence type="ECO:0000313" key="2">
    <source>
        <dbReference type="EMBL" id="RLJ68142.1"/>
    </source>
</evidence>
<keyword evidence="3" id="KW-1185">Reference proteome</keyword>
<keyword evidence="1" id="KW-0963">Cytoplasm</keyword>
<dbReference type="HAMAP" id="MF_02216">
    <property type="entry name" value="UbiK"/>
    <property type="match status" value="1"/>
</dbReference>
<gene>
    <name evidence="1" type="primary">ubiK</name>
    <name evidence="2" type="ORF">DFR35_0696</name>
</gene>
<dbReference type="GO" id="GO:0006744">
    <property type="term" value="P:ubiquinone biosynthetic process"/>
    <property type="evidence" value="ECO:0007669"/>
    <property type="project" value="UniProtKB-UniRule"/>
</dbReference>
<dbReference type="GO" id="GO:0005737">
    <property type="term" value="C:cytoplasm"/>
    <property type="evidence" value="ECO:0007669"/>
    <property type="project" value="UniProtKB-SubCell"/>
</dbReference>
<name>A0A497XJL5_9PROT</name>
<sequence>MPKPTAMLDPKALEEFSARFSALIKATPAGDLEKNVKAFLGSGLARLNLVTREEFEVQRDVLAETRRRIAALEARVGELEAKINSK</sequence>
<evidence type="ECO:0000313" key="3">
    <source>
        <dbReference type="Proteomes" id="UP000268908"/>
    </source>
</evidence>
<dbReference type="UniPathway" id="UPA00232"/>
<comment type="function">
    <text evidence="1">Required for efficient ubiquinone (coenzyme Q) biosynthesis. UbiK is probably an accessory factor of Ubi enzymes and facilitates ubiquinone biosynthesis by acting as an assembly factor, a targeting factor, or both.</text>
</comment>
<dbReference type="PANTHER" id="PTHR38040">
    <property type="entry name" value="UBIQUINONE BIOSYNTHESIS ACCESSORY FACTOR UBIK"/>
    <property type="match status" value="1"/>
</dbReference>
<evidence type="ECO:0000256" key="1">
    <source>
        <dbReference type="HAMAP-Rule" id="MF_02216"/>
    </source>
</evidence>
<dbReference type="Pfam" id="PF04380">
    <property type="entry name" value="BMFP"/>
    <property type="match status" value="1"/>
</dbReference>
<keyword evidence="1" id="KW-0831">Ubiquinone biosynthesis</keyword>
<dbReference type="EMBL" id="RCCI01000004">
    <property type="protein sequence ID" value="RLJ68142.1"/>
    <property type="molecule type" value="Genomic_DNA"/>
</dbReference>
<dbReference type="AlphaFoldDB" id="A0A497XJL5"/>
<organism evidence="2 3">
    <name type="scientific">Sulfurisoma sediminicola</name>
    <dbReference type="NCBI Taxonomy" id="1381557"/>
    <lineage>
        <taxon>Bacteria</taxon>
        <taxon>Pseudomonadati</taxon>
        <taxon>Pseudomonadota</taxon>
        <taxon>Betaproteobacteria</taxon>
        <taxon>Nitrosomonadales</taxon>
        <taxon>Sterolibacteriaceae</taxon>
        <taxon>Sulfurisoma</taxon>
    </lineage>
</organism>
<reference evidence="2 3" key="1">
    <citation type="submission" date="2018-10" db="EMBL/GenBank/DDBJ databases">
        <title>Genomic Encyclopedia of Type Strains, Phase IV (KMG-IV): sequencing the most valuable type-strain genomes for metagenomic binning, comparative biology and taxonomic classification.</title>
        <authorList>
            <person name="Goeker M."/>
        </authorList>
    </citation>
    <scope>NUCLEOTIDE SEQUENCE [LARGE SCALE GENOMIC DNA]</scope>
    <source>
        <strain evidence="2 3">DSM 26916</strain>
    </source>
</reference>
<feature type="coiled-coil region" evidence="1">
    <location>
        <begin position="55"/>
        <end position="82"/>
    </location>
</feature>
<keyword evidence="1" id="KW-0175">Coiled coil</keyword>
<comment type="subcellular location">
    <subcellularLocation>
        <location evidence="1">Cytoplasm</location>
    </subcellularLocation>
</comment>
<accession>A0A497XJL5</accession>
<dbReference type="Proteomes" id="UP000268908">
    <property type="component" value="Unassembled WGS sequence"/>
</dbReference>
<proteinExistence type="inferred from homology"/>
<comment type="caution">
    <text evidence="2">The sequence shown here is derived from an EMBL/GenBank/DDBJ whole genome shotgun (WGS) entry which is preliminary data.</text>
</comment>
<comment type="pathway">
    <text evidence="1">Cofactor biosynthesis; ubiquinone biosynthesis.</text>
</comment>